<keyword evidence="1" id="KW-0732">Signal</keyword>
<feature type="chain" id="PRO_5020182371" evidence="1">
    <location>
        <begin position="20"/>
        <end position="67"/>
    </location>
</feature>
<accession>A0A4T0FY67</accession>
<dbReference type="EMBL" id="SPNW01000002">
    <property type="protein sequence ID" value="TIA93380.1"/>
    <property type="molecule type" value="Genomic_DNA"/>
</dbReference>
<comment type="caution">
    <text evidence="2">The sequence shown here is derived from an EMBL/GenBank/DDBJ whole genome shotgun (WGS) entry which is preliminary data.</text>
</comment>
<name>A0A4T0FY67_9BASI</name>
<organism evidence="2 3">
    <name type="scientific">Wallemia hederae</name>
    <dbReference type="NCBI Taxonomy" id="1540922"/>
    <lineage>
        <taxon>Eukaryota</taxon>
        <taxon>Fungi</taxon>
        <taxon>Dikarya</taxon>
        <taxon>Basidiomycota</taxon>
        <taxon>Wallemiomycotina</taxon>
        <taxon>Wallemiomycetes</taxon>
        <taxon>Wallemiales</taxon>
        <taxon>Wallemiaceae</taxon>
        <taxon>Wallemia</taxon>
    </lineage>
</organism>
<protein>
    <submittedName>
        <fullName evidence="2">Uncharacterized protein</fullName>
    </submittedName>
</protein>
<dbReference type="AlphaFoldDB" id="A0A4T0FY67"/>
<reference evidence="2 3" key="1">
    <citation type="submission" date="2019-03" db="EMBL/GenBank/DDBJ databases">
        <title>Sequencing 23 genomes of Wallemia ichthyophaga.</title>
        <authorList>
            <person name="Gostincar C."/>
        </authorList>
    </citation>
    <scope>NUCLEOTIDE SEQUENCE [LARGE SCALE GENOMIC DNA]</scope>
    <source>
        <strain evidence="2 3">EXF-5753</strain>
    </source>
</reference>
<gene>
    <name evidence="2" type="ORF">E3P99_00206</name>
</gene>
<evidence type="ECO:0000313" key="2">
    <source>
        <dbReference type="EMBL" id="TIA93380.1"/>
    </source>
</evidence>
<dbReference type="Proteomes" id="UP000310189">
    <property type="component" value="Unassembled WGS sequence"/>
</dbReference>
<sequence length="67" mass="7131">MNFKAVFTLAVAMAATVFAAPTRTNNARSVDIYQPEATAASPTASSGTIKNQAAMDAYNAQNYQRND</sequence>
<proteinExistence type="predicted"/>
<evidence type="ECO:0000256" key="1">
    <source>
        <dbReference type="SAM" id="SignalP"/>
    </source>
</evidence>
<keyword evidence="3" id="KW-1185">Reference proteome</keyword>
<evidence type="ECO:0000313" key="3">
    <source>
        <dbReference type="Proteomes" id="UP000310189"/>
    </source>
</evidence>
<feature type="signal peptide" evidence="1">
    <location>
        <begin position="1"/>
        <end position="19"/>
    </location>
</feature>